<comment type="subunit">
    <text evidence="5 12">Homodimer.</text>
</comment>
<keyword evidence="9 12" id="KW-0808">Transferase</keyword>
<comment type="function">
    <text evidence="11">Catalyzes the reversible interconversion of serine and glycine with tetrahydrofolate (THF) serving as the one-carbon carrier. This reaction serves as the major source of one-carbon groups required for the biosynthesis of purines, thymidylate, methionine, and other important biomolecules. Also exhibits THF-independent aldolase activity toward beta-hydroxyamino acids, producing glycine and aldehydes, via a retro-aldol mechanism. Thus, is able to catalyze the cleavage of L-allo-threonine.</text>
</comment>
<dbReference type="NCBIfam" id="NF000586">
    <property type="entry name" value="PRK00011.1"/>
    <property type="match status" value="1"/>
</dbReference>
<organism evidence="15 16">
    <name type="scientific">Acaryochloris thomasi RCC1774</name>
    <dbReference type="NCBI Taxonomy" id="1764569"/>
    <lineage>
        <taxon>Bacteria</taxon>
        <taxon>Bacillati</taxon>
        <taxon>Cyanobacteriota</taxon>
        <taxon>Cyanophyceae</taxon>
        <taxon>Acaryochloridales</taxon>
        <taxon>Acaryochloridaceae</taxon>
        <taxon>Acaryochloris</taxon>
        <taxon>Acaryochloris thomasi</taxon>
    </lineage>
</organism>
<feature type="domain" description="Serine hydroxymethyltransferase-like" evidence="14">
    <location>
        <begin position="9"/>
        <end position="386"/>
    </location>
</feature>
<keyword evidence="15" id="KW-0489">Methyltransferase</keyword>
<dbReference type="PANTHER" id="PTHR11680">
    <property type="entry name" value="SERINE HYDROXYMETHYLTRANSFERASE"/>
    <property type="match status" value="1"/>
</dbReference>
<dbReference type="PIRSF" id="PIRSF000412">
    <property type="entry name" value="SHMT"/>
    <property type="match status" value="1"/>
</dbReference>
<dbReference type="RefSeq" id="WP_110985417.1">
    <property type="nucleotide sequence ID" value="NZ_CAWNWM010000003.1"/>
</dbReference>
<dbReference type="InterPro" id="IPR001085">
    <property type="entry name" value="Ser_HO-MeTrfase"/>
</dbReference>
<gene>
    <name evidence="15" type="primary">glyA_1</name>
    <name evidence="12" type="synonym">glyA</name>
    <name evidence="15" type="ORF">C1752_01461</name>
</gene>
<dbReference type="GO" id="GO:0008168">
    <property type="term" value="F:methyltransferase activity"/>
    <property type="evidence" value="ECO:0007669"/>
    <property type="project" value="UniProtKB-KW"/>
</dbReference>
<dbReference type="SUPFAM" id="SSF53383">
    <property type="entry name" value="PLP-dependent transferases"/>
    <property type="match status" value="1"/>
</dbReference>
<dbReference type="PANTHER" id="PTHR11680:SF35">
    <property type="entry name" value="SERINE HYDROXYMETHYLTRANSFERASE 1"/>
    <property type="match status" value="1"/>
</dbReference>
<dbReference type="FunFam" id="3.90.1150.10:FF:000003">
    <property type="entry name" value="Serine hydroxymethyltransferase"/>
    <property type="match status" value="1"/>
</dbReference>
<dbReference type="InterPro" id="IPR019798">
    <property type="entry name" value="Ser_HO-MeTrfase_PLP_BS"/>
</dbReference>
<protein>
    <recommendedName>
        <fullName evidence="12">Serine hydroxymethyltransferase</fullName>
        <shortName evidence="12">SHMT</shortName>
        <shortName evidence="12">Serine methylase</shortName>
        <ecNumber evidence="12">2.1.2.1</ecNumber>
    </recommendedName>
</protein>
<evidence type="ECO:0000256" key="11">
    <source>
        <dbReference type="ARBA" id="ARBA00054606"/>
    </source>
</evidence>
<evidence type="ECO:0000313" key="16">
    <source>
        <dbReference type="Proteomes" id="UP000248857"/>
    </source>
</evidence>
<dbReference type="AlphaFoldDB" id="A0A2W1JUJ8"/>
<dbReference type="PROSITE" id="PS00096">
    <property type="entry name" value="SHMT"/>
    <property type="match status" value="1"/>
</dbReference>
<evidence type="ECO:0000256" key="9">
    <source>
        <dbReference type="ARBA" id="ARBA00022679"/>
    </source>
</evidence>
<evidence type="ECO:0000256" key="1">
    <source>
        <dbReference type="ARBA" id="ARBA00001528"/>
    </source>
</evidence>
<comment type="similarity">
    <text evidence="4 12">Belongs to the SHMT family.</text>
</comment>
<comment type="catalytic activity">
    <reaction evidence="1 12">
        <text>(6R)-5,10-methylene-5,6,7,8-tetrahydrofolate + glycine + H2O = (6S)-5,6,7,8-tetrahydrofolate + L-serine</text>
        <dbReference type="Rhea" id="RHEA:15481"/>
        <dbReference type="ChEBI" id="CHEBI:15377"/>
        <dbReference type="ChEBI" id="CHEBI:15636"/>
        <dbReference type="ChEBI" id="CHEBI:33384"/>
        <dbReference type="ChEBI" id="CHEBI:57305"/>
        <dbReference type="ChEBI" id="CHEBI:57453"/>
        <dbReference type="EC" id="2.1.2.1"/>
    </reaction>
</comment>
<evidence type="ECO:0000256" key="6">
    <source>
        <dbReference type="ARBA" id="ARBA00022490"/>
    </source>
</evidence>
<keyword evidence="7 12" id="KW-0554">One-carbon metabolism</keyword>
<name>A0A2W1JUJ8_9CYAN</name>
<dbReference type="Proteomes" id="UP000248857">
    <property type="component" value="Unassembled WGS sequence"/>
</dbReference>
<dbReference type="InterPro" id="IPR015421">
    <property type="entry name" value="PyrdxlP-dep_Trfase_major"/>
</dbReference>
<comment type="caution">
    <text evidence="15">The sequence shown here is derived from an EMBL/GenBank/DDBJ whole genome shotgun (WGS) entry which is preliminary data.</text>
</comment>
<evidence type="ECO:0000259" key="14">
    <source>
        <dbReference type="Pfam" id="PF00464"/>
    </source>
</evidence>
<dbReference type="InterPro" id="IPR015422">
    <property type="entry name" value="PyrdxlP-dep_Trfase_small"/>
</dbReference>
<keyword evidence="6 12" id="KW-0963">Cytoplasm</keyword>
<keyword evidence="10 12" id="KW-0663">Pyridoxal phosphate</keyword>
<evidence type="ECO:0000256" key="3">
    <source>
        <dbReference type="ARBA" id="ARBA00004496"/>
    </source>
</evidence>
<dbReference type="HAMAP" id="MF_00051">
    <property type="entry name" value="SHMT"/>
    <property type="match status" value="1"/>
</dbReference>
<dbReference type="GO" id="GO:0035999">
    <property type="term" value="P:tetrahydrofolate interconversion"/>
    <property type="evidence" value="ECO:0007669"/>
    <property type="project" value="UniProtKB-UniRule"/>
</dbReference>
<evidence type="ECO:0000256" key="13">
    <source>
        <dbReference type="PIRSR" id="PIRSR000412-50"/>
    </source>
</evidence>
<dbReference type="Pfam" id="PF00464">
    <property type="entry name" value="SHMT"/>
    <property type="match status" value="1"/>
</dbReference>
<feature type="site" description="Plays an important role in substrate specificity" evidence="12">
    <location>
        <position position="230"/>
    </location>
</feature>
<evidence type="ECO:0000313" key="15">
    <source>
        <dbReference type="EMBL" id="PZD74162.1"/>
    </source>
</evidence>
<comment type="caution">
    <text evidence="12">Lacks conserved residue(s) required for the propagation of feature annotation.</text>
</comment>
<evidence type="ECO:0000256" key="12">
    <source>
        <dbReference type="HAMAP-Rule" id="MF_00051"/>
    </source>
</evidence>
<comment type="subcellular location">
    <subcellularLocation>
        <location evidence="3 12">Cytoplasm</location>
    </subcellularLocation>
</comment>
<proteinExistence type="inferred from homology"/>
<dbReference type="InterPro" id="IPR015424">
    <property type="entry name" value="PyrdxlP-dep_Trfase"/>
</dbReference>
<comment type="pathway">
    <text evidence="12">One-carbon metabolism; tetrahydrofolate interconversion.</text>
</comment>
<dbReference type="FunFam" id="3.40.640.10:FF:000001">
    <property type="entry name" value="Serine hydroxymethyltransferase"/>
    <property type="match status" value="1"/>
</dbReference>
<reference evidence="15 16" key="1">
    <citation type="journal article" date="2018" name="Sci. Rep.">
        <title>A novel species of the marine cyanobacterium Acaryochloris with a unique pigment content and lifestyle.</title>
        <authorList>
            <person name="Partensky F."/>
            <person name="Six C."/>
            <person name="Ratin M."/>
            <person name="Garczarek L."/>
            <person name="Vaulot D."/>
            <person name="Probert I."/>
            <person name="Calteau A."/>
            <person name="Gourvil P."/>
            <person name="Marie D."/>
            <person name="Grebert T."/>
            <person name="Bouchier C."/>
            <person name="Le Panse S."/>
            <person name="Gachenot M."/>
            <person name="Rodriguez F."/>
            <person name="Garrido J.L."/>
        </authorList>
    </citation>
    <scope>NUCLEOTIDE SEQUENCE [LARGE SCALE GENOMIC DNA]</scope>
    <source>
        <strain evidence="15 16">RCC1774</strain>
    </source>
</reference>
<evidence type="ECO:0000256" key="7">
    <source>
        <dbReference type="ARBA" id="ARBA00022563"/>
    </source>
</evidence>
<dbReference type="Gene3D" id="3.40.640.10">
    <property type="entry name" value="Type I PLP-dependent aspartate aminotransferase-like (Major domain)"/>
    <property type="match status" value="1"/>
</dbReference>
<evidence type="ECO:0000256" key="8">
    <source>
        <dbReference type="ARBA" id="ARBA00022605"/>
    </source>
</evidence>
<dbReference type="GO" id="GO:0005829">
    <property type="term" value="C:cytosol"/>
    <property type="evidence" value="ECO:0007669"/>
    <property type="project" value="TreeGrafter"/>
</dbReference>
<evidence type="ECO:0000256" key="4">
    <source>
        <dbReference type="ARBA" id="ARBA00006376"/>
    </source>
</evidence>
<feature type="binding site" evidence="12">
    <location>
        <position position="122"/>
    </location>
    <ligand>
        <name>(6S)-5,6,7,8-tetrahydrofolate</name>
        <dbReference type="ChEBI" id="CHEBI:57453"/>
    </ligand>
</feature>
<dbReference type="GO" id="GO:0004372">
    <property type="term" value="F:glycine hydroxymethyltransferase activity"/>
    <property type="evidence" value="ECO:0007669"/>
    <property type="project" value="UniProtKB-UniRule"/>
</dbReference>
<dbReference type="InterPro" id="IPR039429">
    <property type="entry name" value="SHMT-like_dom"/>
</dbReference>
<feature type="binding site" evidence="12">
    <location>
        <begin position="355"/>
        <end position="357"/>
    </location>
    <ligand>
        <name>(6S)-5,6,7,8-tetrahydrofolate</name>
        <dbReference type="ChEBI" id="CHEBI:57453"/>
    </ligand>
</feature>
<dbReference type="UniPathway" id="UPA00288">
    <property type="reaction ID" value="UER01023"/>
</dbReference>
<dbReference type="EC" id="2.1.2.1" evidence="12"/>
<feature type="modified residue" description="N6-(pyridoxal phosphate)lysine" evidence="12 13">
    <location>
        <position position="231"/>
    </location>
</feature>
<evidence type="ECO:0000256" key="2">
    <source>
        <dbReference type="ARBA" id="ARBA00001933"/>
    </source>
</evidence>
<evidence type="ECO:0000256" key="5">
    <source>
        <dbReference type="ARBA" id="ARBA00011738"/>
    </source>
</evidence>
<feature type="binding site" evidence="12">
    <location>
        <begin position="126"/>
        <end position="128"/>
    </location>
    <ligand>
        <name>(6S)-5,6,7,8-tetrahydrofolate</name>
        <dbReference type="ChEBI" id="CHEBI:57453"/>
    </ligand>
</feature>
<comment type="cofactor">
    <cofactor evidence="2 12 13">
        <name>pyridoxal 5'-phosphate</name>
        <dbReference type="ChEBI" id="CHEBI:597326"/>
    </cofactor>
</comment>
<dbReference type="GO" id="GO:0032259">
    <property type="term" value="P:methylation"/>
    <property type="evidence" value="ECO:0007669"/>
    <property type="project" value="UniProtKB-KW"/>
</dbReference>
<dbReference type="Gene3D" id="3.90.1150.10">
    <property type="entry name" value="Aspartate Aminotransferase, domain 1"/>
    <property type="match status" value="1"/>
</dbReference>
<dbReference type="CDD" id="cd00378">
    <property type="entry name" value="SHMT"/>
    <property type="match status" value="1"/>
</dbReference>
<dbReference type="GO" id="GO:0019264">
    <property type="term" value="P:glycine biosynthetic process from serine"/>
    <property type="evidence" value="ECO:0007669"/>
    <property type="project" value="UniProtKB-UniRule"/>
</dbReference>
<dbReference type="InterPro" id="IPR049943">
    <property type="entry name" value="Ser_HO-MeTrfase-like"/>
</dbReference>
<dbReference type="GO" id="GO:0030170">
    <property type="term" value="F:pyridoxal phosphate binding"/>
    <property type="evidence" value="ECO:0007669"/>
    <property type="project" value="UniProtKB-UniRule"/>
</dbReference>
<accession>A0A2W1JUJ8</accession>
<evidence type="ECO:0000256" key="10">
    <source>
        <dbReference type="ARBA" id="ARBA00022898"/>
    </source>
</evidence>
<dbReference type="EMBL" id="PQWO01000003">
    <property type="protein sequence ID" value="PZD74162.1"/>
    <property type="molecule type" value="Genomic_DNA"/>
</dbReference>
<dbReference type="OrthoDB" id="9803846at2"/>
<sequence>MTQTSLDILSTTDPTVAGILQQELQRQRDHLELIASENFTSAAVLAAQGTVLTNKYAEGLPGKRYYGGCEHIDTVEQLAIDRVKELFGAAHANVQPHSGAQANFAVFLALLKPGDTIMGMDLSHGGHLTHGSPVNVSGKWFNVVQYGVDPETEQLNFDLIRQVALEHRPKMIICGYSAYSRIIDFEQFRAIADEVGAYLLADMAHIAGLVASGHHPNPVPICDVVTTTTHKTLRGPRGGLILTRDPDLGKKFDKAVFPGTQGGPLEHVIAAKAVAFGEALQPEFKTYAGHVIENAQALAKQLQERGFKIVSDGTDNHVMLVDLRSIGMTGKQADLLMGQVRITTNKNTVPFDPESPFVTSGLRLGSPAMTTRGMGVTEFTEIANIIADRLLSPEDESVAQACIDRVGQLCDRFPLYPHLQNLVPVTA</sequence>
<keyword evidence="8 12" id="KW-0028">Amino-acid biosynthesis</keyword>
<dbReference type="UniPathway" id="UPA00193"/>
<keyword evidence="16" id="KW-1185">Reference proteome</keyword>
<comment type="pathway">
    <text evidence="12">Amino-acid biosynthesis; glycine biosynthesis; glycine from L-serine: step 1/1.</text>
</comment>